<dbReference type="EMBL" id="DF820463">
    <property type="protein sequence ID" value="GAK55108.1"/>
    <property type="molecule type" value="Genomic_DNA"/>
</dbReference>
<dbReference type="PANTHER" id="PTHR32243:SF18">
    <property type="entry name" value="INNER MEMBRANE ABC TRANSPORTER PERMEASE PROTEIN YCJP"/>
    <property type="match status" value="1"/>
</dbReference>
<feature type="transmembrane region" description="Helical" evidence="7">
    <location>
        <begin position="6"/>
        <end position="26"/>
    </location>
</feature>
<dbReference type="SUPFAM" id="SSF161098">
    <property type="entry name" value="MetI-like"/>
    <property type="match status" value="1"/>
</dbReference>
<evidence type="ECO:0000313" key="9">
    <source>
        <dbReference type="EMBL" id="GAK55108.1"/>
    </source>
</evidence>
<evidence type="ECO:0000256" key="1">
    <source>
        <dbReference type="ARBA" id="ARBA00004651"/>
    </source>
</evidence>
<feature type="domain" description="ABC transmembrane type-1" evidence="8">
    <location>
        <begin position="66"/>
        <end position="259"/>
    </location>
</feature>
<evidence type="ECO:0000313" key="10">
    <source>
        <dbReference type="Proteomes" id="UP000030661"/>
    </source>
</evidence>
<evidence type="ECO:0000256" key="6">
    <source>
        <dbReference type="ARBA" id="ARBA00023136"/>
    </source>
</evidence>
<gene>
    <name evidence="9" type="ORF">U27_01939</name>
</gene>
<dbReference type="STRING" id="1499967.U27_01939"/>
<dbReference type="PANTHER" id="PTHR32243">
    <property type="entry name" value="MALTOSE TRANSPORT SYSTEM PERMEASE-RELATED"/>
    <property type="match status" value="1"/>
</dbReference>
<name>A0A0S6W9U2_VECG1</name>
<dbReference type="PROSITE" id="PS50928">
    <property type="entry name" value="ABC_TM1"/>
    <property type="match status" value="1"/>
</dbReference>
<organism evidence="9">
    <name type="scientific">Vecturithrix granuli</name>
    <dbReference type="NCBI Taxonomy" id="1499967"/>
    <lineage>
        <taxon>Bacteria</taxon>
        <taxon>Candidatus Moduliflexota</taxon>
        <taxon>Candidatus Vecturitrichia</taxon>
        <taxon>Candidatus Vecturitrichales</taxon>
        <taxon>Candidatus Vecturitrichaceae</taxon>
        <taxon>Candidatus Vecturithrix</taxon>
    </lineage>
</organism>
<evidence type="ECO:0000256" key="4">
    <source>
        <dbReference type="ARBA" id="ARBA00022692"/>
    </source>
</evidence>
<dbReference type="AlphaFoldDB" id="A0A0S6W9U2"/>
<evidence type="ECO:0000256" key="3">
    <source>
        <dbReference type="ARBA" id="ARBA00022475"/>
    </source>
</evidence>
<comment type="similarity">
    <text evidence="7">Belongs to the binding-protein-dependent transport system permease family.</text>
</comment>
<feature type="transmembrane region" description="Helical" evidence="7">
    <location>
        <begin position="137"/>
        <end position="159"/>
    </location>
</feature>
<dbReference type="eggNOG" id="COG0395">
    <property type="taxonomic scope" value="Bacteria"/>
</dbReference>
<evidence type="ECO:0000256" key="5">
    <source>
        <dbReference type="ARBA" id="ARBA00022989"/>
    </source>
</evidence>
<feature type="transmembrane region" description="Helical" evidence="7">
    <location>
        <begin position="104"/>
        <end position="125"/>
    </location>
</feature>
<evidence type="ECO:0000256" key="7">
    <source>
        <dbReference type="RuleBase" id="RU363032"/>
    </source>
</evidence>
<feature type="transmembrane region" description="Helical" evidence="7">
    <location>
        <begin position="180"/>
        <end position="205"/>
    </location>
</feature>
<feature type="transmembrane region" description="Helical" evidence="7">
    <location>
        <begin position="236"/>
        <end position="259"/>
    </location>
</feature>
<keyword evidence="4 7" id="KW-0812">Transmembrane</keyword>
<keyword evidence="3" id="KW-1003">Cell membrane</keyword>
<keyword evidence="6 7" id="KW-0472">Membrane</keyword>
<dbReference type="Gene3D" id="1.10.3720.10">
    <property type="entry name" value="MetI-like"/>
    <property type="match status" value="1"/>
</dbReference>
<accession>A0A0S6W9U2</accession>
<evidence type="ECO:0000256" key="2">
    <source>
        <dbReference type="ARBA" id="ARBA00022448"/>
    </source>
</evidence>
<keyword evidence="2 7" id="KW-0813">Transport</keyword>
<evidence type="ECO:0000259" key="8">
    <source>
        <dbReference type="PROSITE" id="PS50928"/>
    </source>
</evidence>
<dbReference type="CDD" id="cd06261">
    <property type="entry name" value="TM_PBP2"/>
    <property type="match status" value="1"/>
</dbReference>
<dbReference type="Proteomes" id="UP000030661">
    <property type="component" value="Unassembled WGS sequence"/>
</dbReference>
<dbReference type="GO" id="GO:0005886">
    <property type="term" value="C:plasma membrane"/>
    <property type="evidence" value="ECO:0007669"/>
    <property type="project" value="UniProtKB-SubCell"/>
</dbReference>
<dbReference type="Pfam" id="PF00528">
    <property type="entry name" value="BPD_transp_1"/>
    <property type="match status" value="1"/>
</dbReference>
<dbReference type="InterPro" id="IPR050901">
    <property type="entry name" value="BP-dep_ABC_trans_perm"/>
</dbReference>
<dbReference type="InterPro" id="IPR035906">
    <property type="entry name" value="MetI-like_sf"/>
</dbReference>
<reference evidence="9" key="1">
    <citation type="journal article" date="2015" name="PeerJ">
        <title>First genomic representation of candidate bacterial phylum KSB3 points to enhanced environmental sensing as a trigger of wastewater bulking.</title>
        <authorList>
            <person name="Sekiguchi Y."/>
            <person name="Ohashi A."/>
            <person name="Parks D.H."/>
            <person name="Yamauchi T."/>
            <person name="Tyson G.W."/>
            <person name="Hugenholtz P."/>
        </authorList>
    </citation>
    <scope>NUCLEOTIDE SEQUENCE [LARGE SCALE GENOMIC DNA]</scope>
</reference>
<sequence>MRKSGWKYGVLLVVTGVMLFPIFWLVSTSFKNTVDIFAIPPIFIPATPTLDHYLNLFVEAQIIKYIQNSLFVAVSTTLLALVIGTLAAYALARFKLPYKLNERLSFWVLSTRMFPPIVSIIPLFAMMKFLHLVNTKFGLVIAYAAFNLPFVVWMMRGFFQEIPHELEEAAMVDGDSRMSAFLRIVLPIARPGLVATAIFTMIMSWNEFMFALILSQTRDAATLPIGIASRVTQYEILWGPMSAGGVIAVIPVLIFAFIVQRHLVRGMSFGAIKG</sequence>
<comment type="subcellular location">
    <subcellularLocation>
        <location evidence="1 7">Cell membrane</location>
        <topology evidence="1 7">Multi-pass membrane protein</topology>
    </subcellularLocation>
</comment>
<dbReference type="GO" id="GO:0055085">
    <property type="term" value="P:transmembrane transport"/>
    <property type="evidence" value="ECO:0007669"/>
    <property type="project" value="InterPro"/>
</dbReference>
<protein>
    <submittedName>
        <fullName evidence="9">Putative transmembrane component of ABC transporter</fullName>
    </submittedName>
</protein>
<dbReference type="InterPro" id="IPR000515">
    <property type="entry name" value="MetI-like"/>
</dbReference>
<feature type="transmembrane region" description="Helical" evidence="7">
    <location>
        <begin position="70"/>
        <end position="92"/>
    </location>
</feature>
<keyword evidence="10" id="KW-1185">Reference proteome</keyword>
<keyword evidence="5 7" id="KW-1133">Transmembrane helix</keyword>
<dbReference type="HOGENOM" id="CLU_016047_1_2_0"/>
<proteinExistence type="inferred from homology"/>